<keyword evidence="2" id="KW-0812">Transmembrane</keyword>
<dbReference type="OrthoDB" id="9009244at2"/>
<feature type="transmembrane region" description="Helical" evidence="2">
    <location>
        <begin position="63"/>
        <end position="83"/>
    </location>
</feature>
<reference evidence="4 5" key="1">
    <citation type="journal article" date="2006" name="Proc. Natl. Acad. Sci. U.S.A.">
        <title>Burkholderia xenovorans LB400 harbors a multi-replicon, 9.73-Mbp genome shaped for versatility.</title>
        <authorList>
            <person name="Chain P.S."/>
            <person name="Denef V.J."/>
            <person name="Konstantinidis K.T."/>
            <person name="Vergez L.M."/>
            <person name="Agullo L."/>
            <person name="Reyes V.L."/>
            <person name="Hauser L."/>
            <person name="Cordova M."/>
            <person name="Gomez L."/>
            <person name="Gonzalez M."/>
            <person name="Land M."/>
            <person name="Lao V."/>
            <person name="Larimer F."/>
            <person name="LiPuma J.J."/>
            <person name="Mahenthiralingam E."/>
            <person name="Malfatti S.A."/>
            <person name="Marx C.J."/>
            <person name="Parnell J.J."/>
            <person name="Ramette A."/>
            <person name="Richardson P."/>
            <person name="Seeger M."/>
            <person name="Smith D."/>
            <person name="Spilker T."/>
            <person name="Sul W.J."/>
            <person name="Tsoi T.V."/>
            <person name="Ulrich L.E."/>
            <person name="Zhulin I.B."/>
            <person name="Tiedje J.M."/>
        </authorList>
    </citation>
    <scope>NUCLEOTIDE SEQUENCE [LARGE SCALE GENOMIC DNA]</scope>
    <source>
        <strain evidence="4 5">LB400</strain>
    </source>
</reference>
<dbReference type="InterPro" id="IPR036629">
    <property type="entry name" value="YjbJ_sf"/>
</dbReference>
<dbReference type="EMBL" id="CP000270">
    <property type="protein sequence ID" value="ABE30383.1"/>
    <property type="molecule type" value="Genomic_DNA"/>
</dbReference>
<evidence type="ECO:0000259" key="3">
    <source>
        <dbReference type="Pfam" id="PF05532"/>
    </source>
</evidence>
<organism evidence="4 5">
    <name type="scientific">Paraburkholderia xenovorans (strain LB400)</name>
    <dbReference type="NCBI Taxonomy" id="266265"/>
    <lineage>
        <taxon>Bacteria</taxon>
        <taxon>Pseudomonadati</taxon>
        <taxon>Pseudomonadota</taxon>
        <taxon>Betaproteobacteria</taxon>
        <taxon>Burkholderiales</taxon>
        <taxon>Burkholderiaceae</taxon>
        <taxon>Paraburkholderia</taxon>
    </lineage>
</organism>
<dbReference type="SUPFAM" id="SSF69047">
    <property type="entry name" value="Hypothetical protein YjbJ"/>
    <property type="match status" value="1"/>
</dbReference>
<feature type="domain" description="CsbD-like" evidence="3">
    <location>
        <begin position="4"/>
        <end position="50"/>
    </location>
</feature>
<dbReference type="InterPro" id="IPR008462">
    <property type="entry name" value="CsbD"/>
</dbReference>
<evidence type="ECO:0000256" key="1">
    <source>
        <dbReference type="ARBA" id="ARBA00009129"/>
    </source>
</evidence>
<keyword evidence="2" id="KW-1133">Transmembrane helix</keyword>
<dbReference type="eggNOG" id="COG3237">
    <property type="taxonomic scope" value="Bacteria"/>
</dbReference>
<dbReference type="Pfam" id="PF05532">
    <property type="entry name" value="CsbD"/>
    <property type="match status" value="1"/>
</dbReference>
<keyword evidence="2" id="KW-0472">Membrane</keyword>
<sequence length="90" mass="9073">MDTEKAEGAVQEVAGKVQNAAGALAGDSATQLAGKARELSGKAQQLCADAVSVVRETTAAKPFATLVVIAVASFVAGAIWSVGGSRRDDR</sequence>
<dbReference type="RefSeq" id="WP_011488048.1">
    <property type="nucleotide sequence ID" value="NC_007951.1"/>
</dbReference>
<evidence type="ECO:0000313" key="5">
    <source>
        <dbReference type="Proteomes" id="UP000001817"/>
    </source>
</evidence>
<gene>
    <name evidence="4" type="ORF">Bxe_A2598</name>
</gene>
<dbReference type="Gene3D" id="1.10.1470.10">
    <property type="entry name" value="YjbJ"/>
    <property type="match status" value="1"/>
</dbReference>
<dbReference type="STRING" id="266265.Bxe_A2598"/>
<dbReference type="KEGG" id="bxe:Bxe_A2598"/>
<keyword evidence="5" id="KW-1185">Reference proteome</keyword>
<comment type="similarity">
    <text evidence="1">Belongs to the UPF0337 (CsbD) family.</text>
</comment>
<proteinExistence type="inferred from homology"/>
<protein>
    <recommendedName>
        <fullName evidence="3">CsbD-like domain-containing protein</fullName>
    </recommendedName>
</protein>
<dbReference type="PATRIC" id="fig|266265.5.peg.1927"/>
<accession>Q13ZV6</accession>
<dbReference type="AlphaFoldDB" id="Q13ZV6"/>
<dbReference type="KEGG" id="bxb:DR64_290"/>
<evidence type="ECO:0000313" key="4">
    <source>
        <dbReference type="EMBL" id="ABE30383.1"/>
    </source>
</evidence>
<dbReference type="Proteomes" id="UP000001817">
    <property type="component" value="Chromosome 1"/>
</dbReference>
<evidence type="ECO:0000256" key="2">
    <source>
        <dbReference type="SAM" id="Phobius"/>
    </source>
</evidence>
<name>Q13ZV6_PARXL</name>